<protein>
    <recommendedName>
        <fullName evidence="1">RNA helicase</fullName>
        <ecNumber evidence="1">3.6.4.13</ecNumber>
    </recommendedName>
</protein>
<dbReference type="GO" id="GO:0003724">
    <property type="term" value="F:RNA helicase activity"/>
    <property type="evidence" value="ECO:0007669"/>
    <property type="project" value="UniProtKB-EC"/>
</dbReference>
<dbReference type="FunFam" id="3.40.50.300:FF:001326">
    <property type="entry name" value="Putative ATP-dependent RNA helicase DHX35"/>
    <property type="match status" value="1"/>
</dbReference>
<dbReference type="SMART" id="SM00847">
    <property type="entry name" value="HA2"/>
    <property type="match status" value="1"/>
</dbReference>
<dbReference type="CDD" id="cd18791">
    <property type="entry name" value="SF2_C_RHA"/>
    <property type="match status" value="1"/>
</dbReference>
<dbReference type="PROSITE" id="PS00690">
    <property type="entry name" value="DEAH_ATP_HELICASE"/>
    <property type="match status" value="1"/>
</dbReference>
<keyword evidence="3" id="KW-0378">Hydrolase</keyword>
<dbReference type="InterPro" id="IPR027417">
    <property type="entry name" value="P-loop_NTPase"/>
</dbReference>
<dbReference type="SUPFAM" id="SSF52540">
    <property type="entry name" value="P-loop containing nucleoside triphosphate hydrolases"/>
    <property type="match status" value="1"/>
</dbReference>
<keyword evidence="9" id="KW-1185">Reference proteome</keyword>
<keyword evidence="4" id="KW-0347">Helicase</keyword>
<evidence type="ECO:0000256" key="1">
    <source>
        <dbReference type="ARBA" id="ARBA00012552"/>
    </source>
</evidence>
<evidence type="ECO:0000256" key="3">
    <source>
        <dbReference type="ARBA" id="ARBA00022801"/>
    </source>
</evidence>
<dbReference type="AlphaFoldDB" id="A0A914BWD0"/>
<dbReference type="GO" id="GO:0016787">
    <property type="term" value="F:hydrolase activity"/>
    <property type="evidence" value="ECO:0007669"/>
    <property type="project" value="UniProtKB-KW"/>
</dbReference>
<dbReference type="GO" id="GO:0003723">
    <property type="term" value="F:RNA binding"/>
    <property type="evidence" value="ECO:0007669"/>
    <property type="project" value="TreeGrafter"/>
</dbReference>
<keyword evidence="5" id="KW-0067">ATP-binding</keyword>
<dbReference type="PANTHER" id="PTHR18934:SF136">
    <property type="entry name" value="ATP-DEPENDENT RNA HELICASE DHX35-RELATED"/>
    <property type="match status" value="1"/>
</dbReference>
<dbReference type="InterPro" id="IPR014001">
    <property type="entry name" value="Helicase_ATP-bd"/>
</dbReference>
<evidence type="ECO:0000313" key="10">
    <source>
        <dbReference type="WBParaSite" id="ACRNAN_Path_1157.g4461.t1"/>
    </source>
</evidence>
<dbReference type="GO" id="GO:0071013">
    <property type="term" value="C:catalytic step 2 spliceosome"/>
    <property type="evidence" value="ECO:0007669"/>
    <property type="project" value="TreeGrafter"/>
</dbReference>
<name>A0A914BWD0_9BILA</name>
<dbReference type="CDD" id="cd17980">
    <property type="entry name" value="DEXHc_DHX35"/>
    <property type="match status" value="1"/>
</dbReference>
<dbReference type="InterPro" id="IPR007502">
    <property type="entry name" value="Helicase-assoc_dom"/>
</dbReference>
<comment type="catalytic activity">
    <reaction evidence="6">
        <text>ATP + H2O = ADP + phosphate + H(+)</text>
        <dbReference type="Rhea" id="RHEA:13065"/>
        <dbReference type="ChEBI" id="CHEBI:15377"/>
        <dbReference type="ChEBI" id="CHEBI:15378"/>
        <dbReference type="ChEBI" id="CHEBI:30616"/>
        <dbReference type="ChEBI" id="CHEBI:43474"/>
        <dbReference type="ChEBI" id="CHEBI:456216"/>
        <dbReference type="EC" id="3.6.4.13"/>
    </reaction>
</comment>
<dbReference type="SMART" id="SM00490">
    <property type="entry name" value="HELICc"/>
    <property type="match status" value="1"/>
</dbReference>
<reference evidence="10" key="1">
    <citation type="submission" date="2022-11" db="UniProtKB">
        <authorList>
            <consortium name="WormBaseParasite"/>
        </authorList>
    </citation>
    <scope>IDENTIFICATION</scope>
</reference>
<dbReference type="EC" id="3.6.4.13" evidence="1"/>
<dbReference type="Pfam" id="PF04408">
    <property type="entry name" value="WHD_HA2"/>
    <property type="match status" value="1"/>
</dbReference>
<dbReference type="InterPro" id="IPR011709">
    <property type="entry name" value="DEAD-box_helicase_OB_fold"/>
</dbReference>
<keyword evidence="2" id="KW-0547">Nucleotide-binding</keyword>
<evidence type="ECO:0000259" key="7">
    <source>
        <dbReference type="PROSITE" id="PS51192"/>
    </source>
</evidence>
<evidence type="ECO:0000313" key="9">
    <source>
        <dbReference type="Proteomes" id="UP000887540"/>
    </source>
</evidence>
<dbReference type="GO" id="GO:0005524">
    <property type="term" value="F:ATP binding"/>
    <property type="evidence" value="ECO:0007669"/>
    <property type="project" value="UniProtKB-KW"/>
</dbReference>
<dbReference type="InterPro" id="IPR048333">
    <property type="entry name" value="HA2_WH"/>
</dbReference>
<dbReference type="Gene3D" id="1.20.120.1080">
    <property type="match status" value="1"/>
</dbReference>
<dbReference type="Pfam" id="PF00271">
    <property type="entry name" value="Helicase_C"/>
    <property type="match status" value="1"/>
</dbReference>
<evidence type="ECO:0000256" key="4">
    <source>
        <dbReference type="ARBA" id="ARBA00022806"/>
    </source>
</evidence>
<proteinExistence type="predicted"/>
<dbReference type="Pfam" id="PF07717">
    <property type="entry name" value="OB_NTP_bind"/>
    <property type="match status" value="1"/>
</dbReference>
<dbReference type="SMART" id="SM00487">
    <property type="entry name" value="DEXDc"/>
    <property type="match status" value="1"/>
</dbReference>
<dbReference type="WBParaSite" id="ACRNAN_Path_1157.g4461.t1">
    <property type="protein sequence ID" value="ACRNAN_Path_1157.g4461.t1"/>
    <property type="gene ID" value="ACRNAN_Path_1157.g4461"/>
</dbReference>
<dbReference type="FunFam" id="3.40.50.300:FF:000145">
    <property type="entry name" value="probable ATP-dependent RNA helicase DHX40"/>
    <property type="match status" value="1"/>
</dbReference>
<dbReference type="PROSITE" id="PS51194">
    <property type="entry name" value="HELICASE_CTER"/>
    <property type="match status" value="1"/>
</dbReference>
<dbReference type="Gene3D" id="3.40.50.300">
    <property type="entry name" value="P-loop containing nucleotide triphosphate hydrolases"/>
    <property type="match status" value="2"/>
</dbReference>
<evidence type="ECO:0000256" key="2">
    <source>
        <dbReference type="ARBA" id="ARBA00022741"/>
    </source>
</evidence>
<dbReference type="PANTHER" id="PTHR18934">
    <property type="entry name" value="ATP-DEPENDENT RNA HELICASE"/>
    <property type="match status" value="1"/>
</dbReference>
<accession>A0A914BWD0</accession>
<dbReference type="PROSITE" id="PS51192">
    <property type="entry name" value="HELICASE_ATP_BIND_1"/>
    <property type="match status" value="1"/>
</dbReference>
<organism evidence="9 10">
    <name type="scientific">Acrobeloides nanus</name>
    <dbReference type="NCBI Taxonomy" id="290746"/>
    <lineage>
        <taxon>Eukaryota</taxon>
        <taxon>Metazoa</taxon>
        <taxon>Ecdysozoa</taxon>
        <taxon>Nematoda</taxon>
        <taxon>Chromadorea</taxon>
        <taxon>Rhabditida</taxon>
        <taxon>Tylenchina</taxon>
        <taxon>Cephalobomorpha</taxon>
        <taxon>Cephaloboidea</taxon>
        <taxon>Cephalobidae</taxon>
        <taxon>Acrobeloides</taxon>
    </lineage>
</organism>
<evidence type="ECO:0000256" key="5">
    <source>
        <dbReference type="ARBA" id="ARBA00022840"/>
    </source>
</evidence>
<sequence>MSDQGLRHRRPHFIKPNDDIPSVSGPLLMEERAFEPGVDENAITSIVYNNPFASLSIQQQRSRLPIFKNRSHILYLLEKYQTVIVVGETGSGKSTQVPQYLVEAGWAADGRMIGITQPRRVAVVTLANRVSDERQCGLGDEVGYTVRFDDVTSSKTKIKYMSDGIMLRELMSDPLLTRYSVIMVDEAHERSMNTDLAIGLLRKIISIRSDLRVIISSATLDAELFRDFFELNETNDPSKDTATIISVEGRAYPVSTFYTKTGAPNYLDATVDLVIKIHKNEQPGDILAFLTGQDEVELACDRLREQSKNLKDCDKLWVVPMYGGLSAREQLKAFDSTAYRTRKVVVATNIAEASVTIPGIAAVIDCGFVKMRVINPKNGIETLMVIPISQSSAEQRAGRAGRIRPGKCYRLYPESEFDKLLPSTIPEMQRSHLAPVILQLKALGIQNVLRFHYLARPPADAMKQGLELLYALGAIGDDGLLTSPLGINMADLPLPPMFSKVLLSSGEFECSEEIAIIIAMTQIQDVFVVPGGGKRHRAEVVKRKFSVAEGDHLTLLNVFQNFIQNGRSKNWCNQHFLNYRGLIRAENIREQLVRYLKQCKIKMVSCSGLIGSTAKIRRCLVNGFFPYAARYDHTGNYVTIREEYPFKVYKGSAIMYRPEYPKWVIFTDVLQNSIRDISEIEPEWLYELAPQFYDFGTEGEIASKKRRTDDLDSTRKANLN</sequence>
<dbReference type="InterPro" id="IPR001650">
    <property type="entry name" value="Helicase_C-like"/>
</dbReference>
<feature type="domain" description="Helicase ATP-binding" evidence="7">
    <location>
        <begin position="74"/>
        <end position="238"/>
    </location>
</feature>
<dbReference type="Pfam" id="PF21010">
    <property type="entry name" value="HA2_C"/>
    <property type="match status" value="1"/>
</dbReference>
<evidence type="ECO:0000259" key="8">
    <source>
        <dbReference type="PROSITE" id="PS51194"/>
    </source>
</evidence>
<evidence type="ECO:0000256" key="6">
    <source>
        <dbReference type="ARBA" id="ARBA00047984"/>
    </source>
</evidence>
<dbReference type="Proteomes" id="UP000887540">
    <property type="component" value="Unplaced"/>
</dbReference>
<feature type="domain" description="Helicase C-terminal" evidence="8">
    <location>
        <begin position="269"/>
        <end position="444"/>
    </location>
</feature>
<dbReference type="InterPro" id="IPR002464">
    <property type="entry name" value="DNA/RNA_helicase_DEAH_CS"/>
</dbReference>